<dbReference type="EMBL" id="KL142420">
    <property type="protein sequence ID" value="KDR66746.1"/>
    <property type="molecule type" value="Genomic_DNA"/>
</dbReference>
<protein>
    <recommendedName>
        <fullName evidence="1">CHAT domain-containing protein</fullName>
    </recommendedName>
</protein>
<dbReference type="PANTHER" id="PTHR19959:SF119">
    <property type="entry name" value="FUNGAL LIPASE-LIKE DOMAIN-CONTAINING PROTEIN"/>
    <property type="match status" value="1"/>
</dbReference>
<accession>A0A067S7F4</accession>
<dbReference type="AlphaFoldDB" id="A0A067S7F4"/>
<evidence type="ECO:0000313" key="3">
    <source>
        <dbReference type="Proteomes" id="UP000027222"/>
    </source>
</evidence>
<evidence type="ECO:0000259" key="1">
    <source>
        <dbReference type="Pfam" id="PF12770"/>
    </source>
</evidence>
<dbReference type="Gene3D" id="1.25.40.10">
    <property type="entry name" value="Tetratricopeptide repeat domain"/>
    <property type="match status" value="2"/>
</dbReference>
<dbReference type="InterPro" id="IPR011990">
    <property type="entry name" value="TPR-like_helical_dom_sf"/>
</dbReference>
<dbReference type="HOGENOM" id="CLU_001305_0_1_1"/>
<proteinExistence type="predicted"/>
<sequence>MVLQVSDKLRLKPHFLSAIGDNLLARFRRSRNTADLDNGALAYDLAIQLLPVDDVDYMNFLHDTGISSLERYHLTGNLEDINQAISKIESVVKSTPDTRGLNPGWLNNLGLSFRHRFEHTGDLVDISEAISYQQRAVQLTHVGHASLPTRLTNLGNSLQGRFERTGDLSDIFEAISAHQEAIHLTPEGHANTPGILNNLGNSVLMHFQHTADHSNIPKAIISQQKAVQLTPEGHAHMPSFLTTLGFLFHRHFECTGNPFYLSKAISTQQKVVQITHERDTRMPRSLNNLGGSLQRRFEQTGDLADICEAILYEQRAVQLTPAGHAILPAWLSNLGISLRRRFEHTGDLADISEAISVQKKAIRLTPDGDAKMPSWLNNLGSSFQSRFERIGNQADAHEAIFNYRQSATYLSGSPSVRLDGATHWAQLSNKIGSLQLLEAYSTAIQLVSLVAGLDQTIQKRYTSLKQISAISASASAAALKFGKNELALEWLEQGRCLVWTQLNDLRTPLYDLRVHNPNLADDILRVSRALEIAGSRAEDTEFEAQTGMTSKLTRHEQATAHVKLAQEWDRLLIEVREIPQFKDFLRPTPCSTLLKHIPDSGVLVLINIHEDRSDALVLISGIQEPLHIALDKFPYDKAEYLRNSLKLHLLSSGVRMRGSEPDTRGMRYESGSAVIIDVLRQLWVFVVKPILNGLGYSGSPANIQRIWWCVTGPLAFLPIHAAGIYGPSESASGTYSTLSDFAVSSYTPTVRALVEMTHRSQEHAQEKNGLFMVSQPDTPTLARIPGTTKEVRAVELLLKIRGLRHLCLEGGAATVTPVITNISAYSCVHFACHASQNTDEPLKTGFYLHDGRLELRSIIKERLIGADLAFLSACQTCTGDEKLSEEAVHLAAGMLAAGYRGVVATMWSIQDRYGPKIAEDFYEYLVRRRAEDDTGSERLSGDRAARALHYATQQMRKTLGDSEESLLTWVPYVHFGL</sequence>
<dbReference type="InterPro" id="IPR024983">
    <property type="entry name" value="CHAT_dom"/>
</dbReference>
<dbReference type="OrthoDB" id="9991317at2759"/>
<dbReference type="Pfam" id="PF12770">
    <property type="entry name" value="CHAT"/>
    <property type="match status" value="1"/>
</dbReference>
<reference evidence="3" key="1">
    <citation type="journal article" date="2014" name="Proc. Natl. Acad. Sci. U.S.A.">
        <title>Extensive sampling of basidiomycete genomes demonstrates inadequacy of the white-rot/brown-rot paradigm for wood decay fungi.</title>
        <authorList>
            <person name="Riley R."/>
            <person name="Salamov A.A."/>
            <person name="Brown D.W."/>
            <person name="Nagy L.G."/>
            <person name="Floudas D."/>
            <person name="Held B.W."/>
            <person name="Levasseur A."/>
            <person name="Lombard V."/>
            <person name="Morin E."/>
            <person name="Otillar R."/>
            <person name="Lindquist E.A."/>
            <person name="Sun H."/>
            <person name="LaButti K.M."/>
            <person name="Schmutz J."/>
            <person name="Jabbour D."/>
            <person name="Luo H."/>
            <person name="Baker S.E."/>
            <person name="Pisabarro A.G."/>
            <person name="Walton J.D."/>
            <person name="Blanchette R.A."/>
            <person name="Henrissat B."/>
            <person name="Martin F."/>
            <person name="Cullen D."/>
            <person name="Hibbett D.S."/>
            <person name="Grigoriev I.V."/>
        </authorList>
    </citation>
    <scope>NUCLEOTIDE SEQUENCE [LARGE SCALE GENOMIC DNA]</scope>
    <source>
        <strain evidence="3">CBS 339.88</strain>
    </source>
</reference>
<keyword evidence="3" id="KW-1185">Reference proteome</keyword>
<feature type="domain" description="CHAT" evidence="1">
    <location>
        <begin position="678"/>
        <end position="976"/>
    </location>
</feature>
<dbReference type="PANTHER" id="PTHR19959">
    <property type="entry name" value="KINESIN LIGHT CHAIN"/>
    <property type="match status" value="1"/>
</dbReference>
<evidence type="ECO:0000313" key="2">
    <source>
        <dbReference type="EMBL" id="KDR66746.1"/>
    </source>
</evidence>
<dbReference type="Proteomes" id="UP000027222">
    <property type="component" value="Unassembled WGS sequence"/>
</dbReference>
<name>A0A067S7F4_GALM3</name>
<gene>
    <name evidence="2" type="ORF">GALMADRAFT_80422</name>
</gene>
<dbReference type="STRING" id="685588.A0A067S7F4"/>
<organism evidence="2 3">
    <name type="scientific">Galerina marginata (strain CBS 339.88)</name>
    <dbReference type="NCBI Taxonomy" id="685588"/>
    <lineage>
        <taxon>Eukaryota</taxon>
        <taxon>Fungi</taxon>
        <taxon>Dikarya</taxon>
        <taxon>Basidiomycota</taxon>
        <taxon>Agaricomycotina</taxon>
        <taxon>Agaricomycetes</taxon>
        <taxon>Agaricomycetidae</taxon>
        <taxon>Agaricales</taxon>
        <taxon>Agaricineae</taxon>
        <taxon>Strophariaceae</taxon>
        <taxon>Galerina</taxon>
    </lineage>
</organism>